<sequence>MILVDTSVWIAHLHRLEPALRTLLLDDRAATHDGVIQVLALGSLAARDEVPAALGRLTRLPSLRREEFVDFVDRERLWGGGLSAIDVHLLGAARIIVLAHPCARAPPARQRRSLRPLGRSRSVLSATEDLFDLGVDERCSRGA</sequence>
<accession>A0A1P8U587</accession>
<proteinExistence type="predicted"/>
<evidence type="ECO:0008006" key="3">
    <source>
        <dbReference type="Google" id="ProtNLM"/>
    </source>
</evidence>
<organism evidence="1 2">
    <name type="scientific">Microbacterium aurum</name>
    <dbReference type="NCBI Taxonomy" id="36805"/>
    <lineage>
        <taxon>Bacteria</taxon>
        <taxon>Bacillati</taxon>
        <taxon>Actinomycetota</taxon>
        <taxon>Actinomycetes</taxon>
        <taxon>Micrococcales</taxon>
        <taxon>Microbacteriaceae</taxon>
        <taxon>Microbacterium</taxon>
    </lineage>
</organism>
<keyword evidence="2" id="KW-1185">Reference proteome</keyword>
<dbReference type="KEGG" id="maur:BOH66_02440"/>
<reference evidence="1 2" key="1">
    <citation type="submission" date="2016-12" db="EMBL/GenBank/DDBJ databases">
        <title>Complete genome sequence of Microbacterium aurum KACC 15219.</title>
        <authorList>
            <person name="Jung Y."/>
            <person name="Shin J.-H."/>
            <person name="Lee Y.-J."/>
            <person name="Yi H."/>
            <person name="Bahn Y.-S."/>
            <person name="Kim J.F."/>
            <person name="Lee D.-W."/>
        </authorList>
    </citation>
    <scope>NUCLEOTIDE SEQUENCE [LARGE SCALE GENOMIC DNA]</scope>
    <source>
        <strain evidence="1 2">KACC 15219</strain>
    </source>
</reference>
<dbReference type="STRING" id="36805.BOH66_02440"/>
<gene>
    <name evidence="1" type="ORF">BOH66_02440</name>
</gene>
<dbReference type="Proteomes" id="UP000187185">
    <property type="component" value="Chromosome"/>
</dbReference>
<evidence type="ECO:0000313" key="1">
    <source>
        <dbReference type="EMBL" id="APZ33275.1"/>
    </source>
</evidence>
<protein>
    <recommendedName>
        <fullName evidence="3">Toxin VapC</fullName>
    </recommendedName>
</protein>
<name>A0A1P8U587_9MICO</name>
<dbReference type="EMBL" id="CP018762">
    <property type="protein sequence ID" value="APZ33275.1"/>
    <property type="molecule type" value="Genomic_DNA"/>
</dbReference>
<dbReference type="AlphaFoldDB" id="A0A1P8U587"/>
<evidence type="ECO:0000313" key="2">
    <source>
        <dbReference type="Proteomes" id="UP000187185"/>
    </source>
</evidence>